<evidence type="ECO:0000256" key="13">
    <source>
        <dbReference type="ARBA" id="ARBA00023268"/>
    </source>
</evidence>
<dbReference type="RefSeq" id="WP_091272604.1">
    <property type="nucleotide sequence ID" value="NZ_FNDK01000007.1"/>
</dbReference>
<evidence type="ECO:0000256" key="5">
    <source>
        <dbReference type="ARBA" id="ARBA00022645"/>
    </source>
</evidence>
<evidence type="ECO:0000256" key="16">
    <source>
        <dbReference type="ARBA" id="ARBA00049902"/>
    </source>
</evidence>
<evidence type="ECO:0000256" key="2">
    <source>
        <dbReference type="ARBA" id="ARBA00007090"/>
    </source>
</evidence>
<dbReference type="GO" id="GO:0009252">
    <property type="term" value="P:peptidoglycan biosynthetic process"/>
    <property type="evidence" value="ECO:0007669"/>
    <property type="project" value="UniProtKB-KW"/>
</dbReference>
<comment type="similarity">
    <text evidence="3">In the N-terminal section; belongs to the glycosyltransferase 51 family.</text>
</comment>
<dbReference type="GO" id="GO:0030288">
    <property type="term" value="C:outer membrane-bounded periplasmic space"/>
    <property type="evidence" value="ECO:0007669"/>
    <property type="project" value="TreeGrafter"/>
</dbReference>
<evidence type="ECO:0000256" key="14">
    <source>
        <dbReference type="ARBA" id="ARBA00023316"/>
    </source>
</evidence>
<keyword evidence="12 18" id="KW-0472">Membrane</keyword>
<comment type="catalytic activity">
    <reaction evidence="16">
        <text>[GlcNAc-(1-&gt;4)-Mur2Ac(oyl-L-Ala-gamma-D-Glu-L-Lys-D-Ala-D-Ala)](n)-di-trans,octa-cis-undecaprenyl diphosphate + beta-D-GlcNAc-(1-&gt;4)-Mur2Ac(oyl-L-Ala-gamma-D-Glu-L-Lys-D-Ala-D-Ala)-di-trans,octa-cis-undecaprenyl diphosphate = [GlcNAc-(1-&gt;4)-Mur2Ac(oyl-L-Ala-gamma-D-Glu-L-Lys-D-Ala-D-Ala)](n+1)-di-trans,octa-cis-undecaprenyl diphosphate + di-trans,octa-cis-undecaprenyl diphosphate + H(+)</text>
        <dbReference type="Rhea" id="RHEA:23708"/>
        <dbReference type="Rhea" id="RHEA-COMP:9602"/>
        <dbReference type="Rhea" id="RHEA-COMP:9603"/>
        <dbReference type="ChEBI" id="CHEBI:15378"/>
        <dbReference type="ChEBI" id="CHEBI:58405"/>
        <dbReference type="ChEBI" id="CHEBI:60033"/>
        <dbReference type="ChEBI" id="CHEBI:78435"/>
        <dbReference type="EC" id="2.4.99.28"/>
    </reaction>
</comment>
<evidence type="ECO:0000256" key="7">
    <source>
        <dbReference type="ARBA" id="ARBA00022676"/>
    </source>
</evidence>
<evidence type="ECO:0000259" key="19">
    <source>
        <dbReference type="Pfam" id="PF00905"/>
    </source>
</evidence>
<dbReference type="GO" id="GO:0008360">
    <property type="term" value="P:regulation of cell shape"/>
    <property type="evidence" value="ECO:0007669"/>
    <property type="project" value="UniProtKB-KW"/>
</dbReference>
<evidence type="ECO:0000256" key="11">
    <source>
        <dbReference type="ARBA" id="ARBA00022984"/>
    </source>
</evidence>
<dbReference type="PROSITE" id="PS51257">
    <property type="entry name" value="PROKAR_LIPOPROTEIN"/>
    <property type="match status" value="1"/>
</dbReference>
<evidence type="ECO:0000256" key="10">
    <source>
        <dbReference type="ARBA" id="ARBA00022960"/>
    </source>
</evidence>
<keyword evidence="7" id="KW-0328">Glycosyltransferase</keyword>
<feature type="domain" description="Penicillin-binding protein transpeptidase" evidence="19">
    <location>
        <begin position="348"/>
        <end position="587"/>
    </location>
</feature>
<dbReference type="InterPro" id="IPR012338">
    <property type="entry name" value="Beta-lactam/transpept-like"/>
</dbReference>
<dbReference type="InterPro" id="IPR001460">
    <property type="entry name" value="PCN-bd_Tpept"/>
</dbReference>
<evidence type="ECO:0000256" key="8">
    <source>
        <dbReference type="ARBA" id="ARBA00022679"/>
    </source>
</evidence>
<evidence type="ECO:0000256" key="6">
    <source>
        <dbReference type="ARBA" id="ARBA00022670"/>
    </source>
</evidence>
<evidence type="ECO:0000256" key="1">
    <source>
        <dbReference type="ARBA" id="ARBA00004236"/>
    </source>
</evidence>
<feature type="transmembrane region" description="Helical" evidence="18">
    <location>
        <begin position="7"/>
        <end position="25"/>
    </location>
</feature>
<feature type="domain" description="Glycosyl transferase family 51" evidence="20">
    <location>
        <begin position="60"/>
        <end position="236"/>
    </location>
</feature>
<keyword evidence="9" id="KW-0378">Hydrolase</keyword>
<dbReference type="GO" id="GO:0009002">
    <property type="term" value="F:serine-type D-Ala-D-Ala carboxypeptidase activity"/>
    <property type="evidence" value="ECO:0007669"/>
    <property type="project" value="UniProtKB-EC"/>
</dbReference>
<organism evidence="21 22">
    <name type="scientific">Alteribacillus persepolensis</name>
    <dbReference type="NCBI Taxonomy" id="568899"/>
    <lineage>
        <taxon>Bacteria</taxon>
        <taxon>Bacillati</taxon>
        <taxon>Bacillota</taxon>
        <taxon>Bacilli</taxon>
        <taxon>Bacillales</taxon>
        <taxon>Bacillaceae</taxon>
        <taxon>Alteribacillus</taxon>
    </lineage>
</organism>
<evidence type="ECO:0000259" key="20">
    <source>
        <dbReference type="Pfam" id="PF00912"/>
    </source>
</evidence>
<dbReference type="EMBL" id="FNDK01000007">
    <property type="protein sequence ID" value="SDH54304.1"/>
    <property type="molecule type" value="Genomic_DNA"/>
</dbReference>
<keyword evidence="17" id="KW-0175">Coiled coil</keyword>
<dbReference type="GO" id="GO:0008658">
    <property type="term" value="F:penicillin binding"/>
    <property type="evidence" value="ECO:0007669"/>
    <property type="project" value="InterPro"/>
</dbReference>
<dbReference type="Pfam" id="PF00905">
    <property type="entry name" value="Transpeptidase"/>
    <property type="match status" value="1"/>
</dbReference>
<keyword evidence="18" id="KW-1133">Transmembrane helix</keyword>
<dbReference type="Gene3D" id="3.40.710.10">
    <property type="entry name" value="DD-peptidase/beta-lactamase superfamily"/>
    <property type="match status" value="1"/>
</dbReference>
<dbReference type="STRING" id="568899.SAMN05192534_10712"/>
<dbReference type="SUPFAM" id="SSF53955">
    <property type="entry name" value="Lysozyme-like"/>
    <property type="match status" value="1"/>
</dbReference>
<keyword evidence="8" id="KW-0808">Transferase</keyword>
<dbReference type="PANTHER" id="PTHR32282:SF11">
    <property type="entry name" value="PENICILLIN-BINDING PROTEIN 1B"/>
    <property type="match status" value="1"/>
</dbReference>
<evidence type="ECO:0000256" key="12">
    <source>
        <dbReference type="ARBA" id="ARBA00023136"/>
    </source>
</evidence>
<proteinExistence type="inferred from homology"/>
<comment type="catalytic activity">
    <reaction evidence="15">
        <text>Preferential cleavage: (Ac)2-L-Lys-D-Ala-|-D-Ala. Also transpeptidation of peptidyl-alanyl moieties that are N-acyl substituents of D-alanine.</text>
        <dbReference type="EC" id="3.4.16.4"/>
    </reaction>
</comment>
<evidence type="ECO:0000313" key="21">
    <source>
        <dbReference type="EMBL" id="SDH54304.1"/>
    </source>
</evidence>
<dbReference type="PANTHER" id="PTHR32282">
    <property type="entry name" value="BINDING PROTEIN TRANSPEPTIDASE, PUTATIVE-RELATED"/>
    <property type="match status" value="1"/>
</dbReference>
<dbReference type="GO" id="GO:0008955">
    <property type="term" value="F:peptidoglycan glycosyltransferase activity"/>
    <property type="evidence" value="ECO:0007669"/>
    <property type="project" value="UniProtKB-EC"/>
</dbReference>
<dbReference type="GO" id="GO:0071555">
    <property type="term" value="P:cell wall organization"/>
    <property type="evidence" value="ECO:0007669"/>
    <property type="project" value="UniProtKB-KW"/>
</dbReference>
<evidence type="ECO:0000256" key="3">
    <source>
        <dbReference type="ARBA" id="ARBA00007739"/>
    </source>
</evidence>
<evidence type="ECO:0000256" key="15">
    <source>
        <dbReference type="ARBA" id="ARBA00034000"/>
    </source>
</evidence>
<comment type="subcellular location">
    <subcellularLocation>
        <location evidence="1">Cell membrane</location>
    </subcellularLocation>
</comment>
<evidence type="ECO:0000256" key="18">
    <source>
        <dbReference type="SAM" id="Phobius"/>
    </source>
</evidence>
<dbReference type="Gene3D" id="1.10.3810.10">
    <property type="entry name" value="Biosynthetic peptidoglycan transglycosylase-like"/>
    <property type="match status" value="1"/>
</dbReference>
<keyword evidence="22" id="KW-1185">Reference proteome</keyword>
<dbReference type="OrthoDB" id="9766909at2"/>
<keyword evidence="18" id="KW-0812">Transmembrane</keyword>
<keyword evidence="13" id="KW-0511">Multifunctional enzyme</keyword>
<dbReference type="GO" id="GO:0005886">
    <property type="term" value="C:plasma membrane"/>
    <property type="evidence" value="ECO:0007669"/>
    <property type="project" value="UniProtKB-SubCell"/>
</dbReference>
<keyword evidence="6" id="KW-0645">Protease</keyword>
<accession>A0A1G8D9T6</accession>
<sequence>MKVLAGFACTLIFMSCFMIFFSYFLKEEQHAKSIEEFLTERTNIQHMPISKNSYIYDTHGDVIAVINKDMNRHYLPFEDIPNLVTEAFIATEDQDFFVHEGIDGSAVIRAFLVNAKAQTIEEGGSTITQQVARNVFLSHEQTYHRKLKEVLYAYVLEKEYSKEKILELYINTMYFQHGLYGFETASQVYFGKSSHELSLAETAFLAAIPANPSHYDPLTNKDQTHARQEWVLEKMKHSGVISETEKQAALNEDITIKYTKQSDAYPAYTTYIEHELKQLIAREDGYIERFNNVRNNKKKTEKLHNQLNERVREVLQSGVHIETSLDPAIQKKAVTTAHTYLHQWQIEGAVVIIDHIQHDIIAVTAGKNYQKYDFHRGFQAYRQPGSTFKPLLVYGPFIDQKNASIYSTVQTDRFCKNGYCPANAGGHYVGRTTLENALAYSYNTASVRLLEETGIQTAFSYLKPFNFSQIGTDDYHYSAALGGLTHGVTPMELTKAYTVFSQGGQYIAPTGIQQVKDESGHVLYEQPALAELVWNKETNDKLRSMLYRVVERGTGQGVRTEGKRIGGKTGTTNNVRDLWFVGFTDRYTMGVWVGHDDSSPMTRIQASQPHIRLWKDIVPALD</sequence>
<dbReference type="InterPro" id="IPR023346">
    <property type="entry name" value="Lysozyme-like_dom_sf"/>
</dbReference>
<dbReference type="InterPro" id="IPR050396">
    <property type="entry name" value="Glycosyltr_51/Transpeptidase"/>
</dbReference>
<dbReference type="FunFam" id="1.10.3810.10:FF:000001">
    <property type="entry name" value="Penicillin-binding protein 1A"/>
    <property type="match status" value="1"/>
</dbReference>
<dbReference type="SUPFAM" id="SSF56601">
    <property type="entry name" value="beta-lactamase/transpeptidase-like"/>
    <property type="match status" value="1"/>
</dbReference>
<reference evidence="21 22" key="1">
    <citation type="submission" date="2016-10" db="EMBL/GenBank/DDBJ databases">
        <authorList>
            <person name="de Groot N.N."/>
        </authorList>
    </citation>
    <scope>NUCLEOTIDE SEQUENCE [LARGE SCALE GENOMIC DNA]</scope>
    <source>
        <strain evidence="21 22">DSM 21632</strain>
    </source>
</reference>
<evidence type="ECO:0000256" key="17">
    <source>
        <dbReference type="SAM" id="Coils"/>
    </source>
</evidence>
<comment type="similarity">
    <text evidence="2">In the C-terminal section; belongs to the transpeptidase family.</text>
</comment>
<dbReference type="Proteomes" id="UP000199163">
    <property type="component" value="Unassembled WGS sequence"/>
</dbReference>
<evidence type="ECO:0000256" key="4">
    <source>
        <dbReference type="ARBA" id="ARBA00022475"/>
    </source>
</evidence>
<keyword evidence="4" id="KW-1003">Cell membrane</keyword>
<keyword evidence="10" id="KW-0133">Cell shape</keyword>
<name>A0A1G8D9T6_9BACI</name>
<keyword evidence="14" id="KW-0961">Cell wall biogenesis/degradation</keyword>
<dbReference type="InterPro" id="IPR001264">
    <property type="entry name" value="Glyco_trans_51"/>
</dbReference>
<protein>
    <submittedName>
        <fullName evidence="21">Penicillin-binding protein 1A</fullName>
    </submittedName>
</protein>
<dbReference type="Pfam" id="PF00912">
    <property type="entry name" value="Transgly"/>
    <property type="match status" value="1"/>
</dbReference>
<evidence type="ECO:0000256" key="9">
    <source>
        <dbReference type="ARBA" id="ARBA00022801"/>
    </source>
</evidence>
<keyword evidence="11" id="KW-0573">Peptidoglycan synthesis</keyword>
<evidence type="ECO:0000313" key="22">
    <source>
        <dbReference type="Proteomes" id="UP000199163"/>
    </source>
</evidence>
<dbReference type="GO" id="GO:0006508">
    <property type="term" value="P:proteolysis"/>
    <property type="evidence" value="ECO:0007669"/>
    <property type="project" value="UniProtKB-KW"/>
</dbReference>
<feature type="coiled-coil region" evidence="17">
    <location>
        <begin position="290"/>
        <end position="317"/>
    </location>
</feature>
<keyword evidence="5" id="KW-0121">Carboxypeptidase</keyword>
<dbReference type="AlphaFoldDB" id="A0A1G8D9T6"/>
<dbReference type="InterPro" id="IPR036950">
    <property type="entry name" value="PBP_transglycosylase"/>
</dbReference>
<gene>
    <name evidence="21" type="ORF">SAMN05192534_10712</name>
</gene>